<gene>
    <name evidence="4" type="ORF">ACFPCV_17055</name>
</gene>
<keyword evidence="5" id="KW-1185">Reference proteome</keyword>
<dbReference type="RefSeq" id="WP_378057167.1">
    <property type="nucleotide sequence ID" value="NZ_JBHSIS010000007.1"/>
</dbReference>
<dbReference type="Gene3D" id="3.40.50.1400">
    <property type="match status" value="2"/>
</dbReference>
<dbReference type="Pfam" id="PF01903">
    <property type="entry name" value="CbiX"/>
    <property type="match status" value="1"/>
</dbReference>
<dbReference type="InterPro" id="IPR002762">
    <property type="entry name" value="CbiX-like"/>
</dbReference>
<evidence type="ECO:0000256" key="3">
    <source>
        <dbReference type="SAM" id="MobiDB-lite"/>
    </source>
</evidence>
<name>A0ABV9S677_9PSEU</name>
<reference evidence="5" key="1">
    <citation type="journal article" date="2019" name="Int. J. Syst. Evol. Microbiol.">
        <title>The Global Catalogue of Microorganisms (GCM) 10K type strain sequencing project: providing services to taxonomists for standard genome sequencing and annotation.</title>
        <authorList>
            <consortium name="The Broad Institute Genomics Platform"/>
            <consortium name="The Broad Institute Genome Sequencing Center for Infectious Disease"/>
            <person name="Wu L."/>
            <person name="Ma J."/>
        </authorList>
    </citation>
    <scope>NUCLEOTIDE SEQUENCE [LARGE SCALE GENOMIC DNA]</scope>
    <source>
        <strain evidence="5">ZS-22-S1</strain>
    </source>
</reference>
<feature type="region of interest" description="Disordered" evidence="3">
    <location>
        <begin position="183"/>
        <end position="207"/>
    </location>
</feature>
<dbReference type="PANTHER" id="PTHR33542">
    <property type="entry name" value="SIROHYDROCHLORIN FERROCHELATASE, CHLOROPLASTIC"/>
    <property type="match status" value="1"/>
</dbReference>
<comment type="caution">
    <text evidence="4">The sequence shown here is derived from an EMBL/GenBank/DDBJ whole genome shotgun (WGS) entry which is preliminary data.</text>
</comment>
<evidence type="ECO:0000256" key="2">
    <source>
        <dbReference type="ARBA" id="ARBA00023239"/>
    </source>
</evidence>
<dbReference type="CDD" id="cd03416">
    <property type="entry name" value="CbiX_SirB_N"/>
    <property type="match status" value="1"/>
</dbReference>
<evidence type="ECO:0000256" key="1">
    <source>
        <dbReference type="ARBA" id="ARBA00022723"/>
    </source>
</evidence>
<dbReference type="InterPro" id="IPR050963">
    <property type="entry name" value="Sirohydro_Cobaltochel/CbiX"/>
</dbReference>
<proteinExistence type="predicted"/>
<dbReference type="Proteomes" id="UP001595859">
    <property type="component" value="Unassembled WGS sequence"/>
</dbReference>
<organism evidence="4 5">
    <name type="scientific">Actinophytocola glycyrrhizae</name>
    <dbReference type="NCBI Taxonomy" id="2044873"/>
    <lineage>
        <taxon>Bacteria</taxon>
        <taxon>Bacillati</taxon>
        <taxon>Actinomycetota</taxon>
        <taxon>Actinomycetes</taxon>
        <taxon>Pseudonocardiales</taxon>
        <taxon>Pseudonocardiaceae</taxon>
    </lineage>
</organism>
<evidence type="ECO:0000313" key="4">
    <source>
        <dbReference type="EMBL" id="MFC4855219.1"/>
    </source>
</evidence>
<keyword evidence="2" id="KW-0456">Lyase</keyword>
<sequence length="207" mass="21396">MTCVLVAHGTRDPAGAAVVDALADLVRRRLSDVRVAFADVRGPNVTDVLRECPGPAVVVPAFLAAGYHVQVDLPEQIAAAGAPAVLTPHLGLDLVTVARHRLVEAGWVPGRPVVLAAAGSSDRRARAEVYRAARRLGADRVGFVATAEPALTDVLEPGAAVASWFLAPGLFHRRAVAAGRGGDLGAARRAPRGGRAGRPALPARNDS</sequence>
<dbReference type="EMBL" id="JBHSIS010000007">
    <property type="protein sequence ID" value="MFC4855219.1"/>
    <property type="molecule type" value="Genomic_DNA"/>
</dbReference>
<accession>A0ABV9S677</accession>
<dbReference type="SUPFAM" id="SSF53800">
    <property type="entry name" value="Chelatase"/>
    <property type="match status" value="2"/>
</dbReference>
<dbReference type="PANTHER" id="PTHR33542:SF5">
    <property type="entry name" value="FERROCHELATASE CHE1"/>
    <property type="match status" value="1"/>
</dbReference>
<keyword evidence="1" id="KW-0479">Metal-binding</keyword>
<feature type="compositionally biased region" description="Low complexity" evidence="3">
    <location>
        <begin position="197"/>
        <end position="207"/>
    </location>
</feature>
<protein>
    <submittedName>
        <fullName evidence="4">Sirohydrochlorin chelatase</fullName>
    </submittedName>
</protein>
<evidence type="ECO:0000313" key="5">
    <source>
        <dbReference type="Proteomes" id="UP001595859"/>
    </source>
</evidence>